<protein>
    <submittedName>
        <fullName evidence="2">Uncharacterized protein</fullName>
    </submittedName>
</protein>
<dbReference type="OrthoDB" id="2479156at2759"/>
<keyword evidence="1" id="KW-0472">Membrane</keyword>
<keyword evidence="1" id="KW-1133">Transmembrane helix</keyword>
<keyword evidence="1" id="KW-0812">Transmembrane</keyword>
<feature type="transmembrane region" description="Helical" evidence="1">
    <location>
        <begin position="60"/>
        <end position="87"/>
    </location>
</feature>
<accession>A0A015JKR4</accession>
<name>A0A015JKR4_RHIIW</name>
<gene>
    <name evidence="2" type="ORF">RirG_111130</name>
</gene>
<reference evidence="2 3" key="1">
    <citation type="submission" date="2014-02" db="EMBL/GenBank/DDBJ databases">
        <title>Single nucleus genome sequencing reveals high similarity among nuclei of an endomycorrhizal fungus.</title>
        <authorList>
            <person name="Lin K."/>
            <person name="Geurts R."/>
            <person name="Zhang Z."/>
            <person name="Limpens E."/>
            <person name="Saunders D.G."/>
            <person name="Mu D."/>
            <person name="Pang E."/>
            <person name="Cao H."/>
            <person name="Cha H."/>
            <person name="Lin T."/>
            <person name="Zhou Q."/>
            <person name="Shang Y."/>
            <person name="Li Y."/>
            <person name="Ivanov S."/>
            <person name="Sharma T."/>
            <person name="Velzen R.V."/>
            <person name="Ruijter N.D."/>
            <person name="Aanen D.K."/>
            <person name="Win J."/>
            <person name="Kamoun S."/>
            <person name="Bisseling T."/>
            <person name="Huang S."/>
        </authorList>
    </citation>
    <scope>NUCLEOTIDE SEQUENCE [LARGE SCALE GENOMIC DNA]</scope>
    <source>
        <strain evidence="3">DAOM197198w</strain>
    </source>
</reference>
<dbReference type="HOGENOM" id="CLU_2387346_0_0_1"/>
<evidence type="ECO:0000313" key="3">
    <source>
        <dbReference type="Proteomes" id="UP000022910"/>
    </source>
</evidence>
<evidence type="ECO:0000256" key="1">
    <source>
        <dbReference type="SAM" id="Phobius"/>
    </source>
</evidence>
<dbReference type="Proteomes" id="UP000022910">
    <property type="component" value="Unassembled WGS sequence"/>
</dbReference>
<sequence length="94" mass="10416">MSSSNHVKKDFSSVPYEPLKPYLQLDSCSDSGSNITEGGLAKNNVLDINTQPQKNIPQTIIFNTLLSSSVPLAFSFLSIYITCSVWMTKYVMYG</sequence>
<evidence type="ECO:0000313" key="2">
    <source>
        <dbReference type="EMBL" id="EXX67785.1"/>
    </source>
</evidence>
<organism evidence="2 3">
    <name type="scientific">Rhizophagus irregularis (strain DAOM 197198w)</name>
    <name type="common">Glomus intraradices</name>
    <dbReference type="NCBI Taxonomy" id="1432141"/>
    <lineage>
        <taxon>Eukaryota</taxon>
        <taxon>Fungi</taxon>
        <taxon>Fungi incertae sedis</taxon>
        <taxon>Mucoromycota</taxon>
        <taxon>Glomeromycotina</taxon>
        <taxon>Glomeromycetes</taxon>
        <taxon>Glomerales</taxon>
        <taxon>Glomeraceae</taxon>
        <taxon>Rhizophagus</taxon>
    </lineage>
</organism>
<comment type="caution">
    <text evidence="2">The sequence shown here is derived from an EMBL/GenBank/DDBJ whole genome shotgun (WGS) entry which is preliminary data.</text>
</comment>
<keyword evidence="3" id="KW-1185">Reference proteome</keyword>
<dbReference type="EMBL" id="JEMT01017556">
    <property type="protein sequence ID" value="EXX67785.1"/>
    <property type="molecule type" value="Genomic_DNA"/>
</dbReference>
<dbReference type="AlphaFoldDB" id="A0A015JKR4"/>
<proteinExistence type="predicted"/>